<dbReference type="AlphaFoldDB" id="A0AAN6Y9N0"/>
<accession>A0AAN6Y9N0</accession>
<feature type="compositionally biased region" description="Acidic residues" evidence="1">
    <location>
        <begin position="89"/>
        <end position="98"/>
    </location>
</feature>
<gene>
    <name evidence="2" type="ORF">QBC37DRAFT_315491</name>
</gene>
<dbReference type="EMBL" id="MU858102">
    <property type="protein sequence ID" value="KAK4213916.1"/>
    <property type="molecule type" value="Genomic_DNA"/>
</dbReference>
<evidence type="ECO:0000256" key="1">
    <source>
        <dbReference type="SAM" id="MobiDB-lite"/>
    </source>
</evidence>
<feature type="compositionally biased region" description="Polar residues" evidence="1">
    <location>
        <begin position="9"/>
        <end position="18"/>
    </location>
</feature>
<reference evidence="2" key="2">
    <citation type="submission" date="2023-05" db="EMBL/GenBank/DDBJ databases">
        <authorList>
            <consortium name="Lawrence Berkeley National Laboratory"/>
            <person name="Steindorff A."/>
            <person name="Hensen N."/>
            <person name="Bonometti L."/>
            <person name="Westerberg I."/>
            <person name="Brannstrom I.O."/>
            <person name="Guillou S."/>
            <person name="Cros-Aarteil S."/>
            <person name="Calhoun S."/>
            <person name="Haridas S."/>
            <person name="Kuo A."/>
            <person name="Mondo S."/>
            <person name="Pangilinan J."/>
            <person name="Riley R."/>
            <person name="Labutti K."/>
            <person name="Andreopoulos B."/>
            <person name="Lipzen A."/>
            <person name="Chen C."/>
            <person name="Yanf M."/>
            <person name="Daum C."/>
            <person name="Ng V."/>
            <person name="Clum A."/>
            <person name="Ohm R."/>
            <person name="Martin F."/>
            <person name="Silar P."/>
            <person name="Natvig D."/>
            <person name="Lalanne C."/>
            <person name="Gautier V."/>
            <person name="Ament-Velasquez S.L."/>
            <person name="Kruys A."/>
            <person name="Hutchinson M.I."/>
            <person name="Powell A.J."/>
            <person name="Barry K."/>
            <person name="Miller A.N."/>
            <person name="Grigoriev I.V."/>
            <person name="Debuchy R."/>
            <person name="Gladieux P."/>
            <person name="Thoren M.H."/>
            <person name="Johannesson H."/>
        </authorList>
    </citation>
    <scope>NUCLEOTIDE SEQUENCE</scope>
    <source>
        <strain evidence="2">PSN293</strain>
    </source>
</reference>
<protein>
    <submittedName>
        <fullName evidence="2">Uncharacterized protein</fullName>
    </submittedName>
</protein>
<proteinExistence type="predicted"/>
<feature type="region of interest" description="Disordered" evidence="1">
    <location>
        <begin position="89"/>
        <end position="110"/>
    </location>
</feature>
<name>A0AAN6Y9N0_9PEZI</name>
<feature type="compositionally biased region" description="Basic and acidic residues" evidence="1">
    <location>
        <begin position="99"/>
        <end position="110"/>
    </location>
</feature>
<dbReference type="Proteomes" id="UP001301769">
    <property type="component" value="Unassembled WGS sequence"/>
</dbReference>
<evidence type="ECO:0000313" key="2">
    <source>
        <dbReference type="EMBL" id="KAK4213916.1"/>
    </source>
</evidence>
<organism evidence="2 3">
    <name type="scientific">Rhypophila decipiens</name>
    <dbReference type="NCBI Taxonomy" id="261697"/>
    <lineage>
        <taxon>Eukaryota</taxon>
        <taxon>Fungi</taxon>
        <taxon>Dikarya</taxon>
        <taxon>Ascomycota</taxon>
        <taxon>Pezizomycotina</taxon>
        <taxon>Sordariomycetes</taxon>
        <taxon>Sordariomycetidae</taxon>
        <taxon>Sordariales</taxon>
        <taxon>Naviculisporaceae</taxon>
        <taxon>Rhypophila</taxon>
    </lineage>
</organism>
<keyword evidence="3" id="KW-1185">Reference proteome</keyword>
<feature type="compositionally biased region" description="Polar residues" evidence="1">
    <location>
        <begin position="26"/>
        <end position="35"/>
    </location>
</feature>
<feature type="region of interest" description="Disordered" evidence="1">
    <location>
        <begin position="1"/>
        <end position="47"/>
    </location>
</feature>
<evidence type="ECO:0000313" key="3">
    <source>
        <dbReference type="Proteomes" id="UP001301769"/>
    </source>
</evidence>
<sequence length="424" mass="47011">MPPRKRVSSEANDSSTSAPKRVASGNGPTLSTATPASKPKPKVKKTARWAKFSVSANLAAEYEKLTSEGKANPGEFICLCQVPFDLGEDASDSEAESESPEKSKPKRCDGGKTCLCKKPASENPNHKWVISSAGKVKFFQQQTHHGIRNPDNFSMYTFNDHSAYGTLEVIQNLILDFVETPDAEEQDSWKERWVVVEALGFFMKTVGDDASMIDDGELADWTWRLLGRLFLRMLTELESKSLLGPDSEVKNLGLMMTVWIDIAEGASHLSLLDESNKEAILPKGDKKFWYPHRYQDQILAYAAKYKIPLVGMSEADVQAKLGANGDDDGERSADLPVFKADDPKRTEDAFGFDKDYKSYVSKNQGVTGFLSRRREPCKSKIGGDMLDITSWSSAERKKANYKGNDPLGKKELDAIKRGGILMIT</sequence>
<comment type="caution">
    <text evidence="2">The sequence shown here is derived from an EMBL/GenBank/DDBJ whole genome shotgun (WGS) entry which is preliminary data.</text>
</comment>
<reference evidence="2" key="1">
    <citation type="journal article" date="2023" name="Mol. Phylogenet. Evol.">
        <title>Genome-scale phylogeny and comparative genomics of the fungal order Sordariales.</title>
        <authorList>
            <person name="Hensen N."/>
            <person name="Bonometti L."/>
            <person name="Westerberg I."/>
            <person name="Brannstrom I.O."/>
            <person name="Guillou S."/>
            <person name="Cros-Aarteil S."/>
            <person name="Calhoun S."/>
            <person name="Haridas S."/>
            <person name="Kuo A."/>
            <person name="Mondo S."/>
            <person name="Pangilinan J."/>
            <person name="Riley R."/>
            <person name="LaButti K."/>
            <person name="Andreopoulos B."/>
            <person name="Lipzen A."/>
            <person name="Chen C."/>
            <person name="Yan M."/>
            <person name="Daum C."/>
            <person name="Ng V."/>
            <person name="Clum A."/>
            <person name="Steindorff A."/>
            <person name="Ohm R.A."/>
            <person name="Martin F."/>
            <person name="Silar P."/>
            <person name="Natvig D.O."/>
            <person name="Lalanne C."/>
            <person name="Gautier V."/>
            <person name="Ament-Velasquez S.L."/>
            <person name="Kruys A."/>
            <person name="Hutchinson M.I."/>
            <person name="Powell A.J."/>
            <person name="Barry K."/>
            <person name="Miller A.N."/>
            <person name="Grigoriev I.V."/>
            <person name="Debuchy R."/>
            <person name="Gladieux P."/>
            <person name="Hiltunen Thoren M."/>
            <person name="Johannesson H."/>
        </authorList>
    </citation>
    <scope>NUCLEOTIDE SEQUENCE</scope>
    <source>
        <strain evidence="2">PSN293</strain>
    </source>
</reference>